<dbReference type="Proteomes" id="UP000199063">
    <property type="component" value="Unassembled WGS sequence"/>
</dbReference>
<feature type="region of interest" description="Disordered" evidence="1">
    <location>
        <begin position="108"/>
        <end position="135"/>
    </location>
</feature>
<gene>
    <name evidence="2" type="ORF">SAMN05444921_13343</name>
</gene>
<dbReference type="EMBL" id="FNHI01000033">
    <property type="protein sequence ID" value="SDN68193.1"/>
    <property type="molecule type" value="Genomic_DNA"/>
</dbReference>
<keyword evidence="3" id="KW-1185">Reference proteome</keyword>
<evidence type="ECO:0000313" key="2">
    <source>
        <dbReference type="EMBL" id="SDN68193.1"/>
    </source>
</evidence>
<evidence type="ECO:0000256" key="1">
    <source>
        <dbReference type="SAM" id="MobiDB-lite"/>
    </source>
</evidence>
<evidence type="ECO:0000313" key="3">
    <source>
        <dbReference type="Proteomes" id="UP000199063"/>
    </source>
</evidence>
<name>A0A1H0DDF0_9ACTN</name>
<dbReference type="STRING" id="1196353.SAMN05444921_13343"/>
<feature type="region of interest" description="Disordered" evidence="1">
    <location>
        <begin position="1"/>
        <end position="46"/>
    </location>
</feature>
<feature type="compositionally biased region" description="Low complexity" evidence="1">
    <location>
        <begin position="9"/>
        <end position="35"/>
    </location>
</feature>
<reference evidence="3" key="1">
    <citation type="submission" date="2016-10" db="EMBL/GenBank/DDBJ databases">
        <authorList>
            <person name="Varghese N."/>
            <person name="Submissions S."/>
        </authorList>
    </citation>
    <scope>NUCLEOTIDE SEQUENCE [LARGE SCALE GENOMIC DNA]</scope>
    <source>
        <strain evidence="3">CGMCC 4.7042</strain>
    </source>
</reference>
<feature type="region of interest" description="Disordered" evidence="1">
    <location>
        <begin position="67"/>
        <end position="87"/>
    </location>
</feature>
<dbReference type="AlphaFoldDB" id="A0A1H0DDF0"/>
<dbReference type="RefSeq" id="WP_244529876.1">
    <property type="nucleotide sequence ID" value="NZ_FNHI01000033.1"/>
</dbReference>
<protein>
    <submittedName>
        <fullName evidence="2">Uncharacterized protein</fullName>
    </submittedName>
</protein>
<organism evidence="2 3">
    <name type="scientific">Streptomyces wuyuanensis</name>
    <dbReference type="NCBI Taxonomy" id="1196353"/>
    <lineage>
        <taxon>Bacteria</taxon>
        <taxon>Bacillati</taxon>
        <taxon>Actinomycetota</taxon>
        <taxon>Actinomycetes</taxon>
        <taxon>Kitasatosporales</taxon>
        <taxon>Streptomycetaceae</taxon>
        <taxon>Streptomyces</taxon>
    </lineage>
</organism>
<dbReference type="GeneID" id="96657293"/>
<accession>A0A1H0DDF0</accession>
<sequence>MPNSASVSACPTTPRTAPTTAGQFPTGSPTPTLSSTPPPPGHWAGHLAERHRILARSLADRGHTLANFPPAWARPLGNPPPTSAPRRRHAWAATAALVELWRTRHIITGTPGLGPRPNDPNDAAAWDGLAPGCAP</sequence>
<proteinExistence type="predicted"/>